<dbReference type="AlphaFoldDB" id="A0A150GKQ2"/>
<dbReference type="EMBL" id="LSYV01000018">
    <property type="protein sequence ID" value="KXZ50358.1"/>
    <property type="molecule type" value="Genomic_DNA"/>
</dbReference>
<proteinExistence type="predicted"/>
<evidence type="ECO:0000313" key="1">
    <source>
        <dbReference type="EMBL" id="KXZ50358.1"/>
    </source>
</evidence>
<sequence length="153" mass="16767">MLWVHRGEGTITGGHFWIPGAYVKFLPLTLTIAVIAAGVVVHGTEPIYEAEAASAGGLQPCRLGFSHFFRTPYLRRIATLAGGAGSFQELWDLQLQQDKRLLGLSQDAAAKKSERDRFADELQVLARRAGEVAADTQGLKWDHSAHMAALLWK</sequence>
<name>A0A150GKQ2_GONPE</name>
<comment type="caution">
    <text evidence="1">The sequence shown here is derived from an EMBL/GenBank/DDBJ whole genome shotgun (WGS) entry which is preliminary data.</text>
</comment>
<reference evidence="2" key="1">
    <citation type="journal article" date="2016" name="Nat. Commun.">
        <title>The Gonium pectorale genome demonstrates co-option of cell cycle regulation during the evolution of multicellularity.</title>
        <authorList>
            <person name="Hanschen E.R."/>
            <person name="Marriage T.N."/>
            <person name="Ferris P.J."/>
            <person name="Hamaji T."/>
            <person name="Toyoda A."/>
            <person name="Fujiyama A."/>
            <person name="Neme R."/>
            <person name="Noguchi H."/>
            <person name="Minakuchi Y."/>
            <person name="Suzuki M."/>
            <person name="Kawai-Toyooka H."/>
            <person name="Smith D.R."/>
            <person name="Sparks H."/>
            <person name="Anderson J."/>
            <person name="Bakaric R."/>
            <person name="Luria V."/>
            <person name="Karger A."/>
            <person name="Kirschner M.W."/>
            <person name="Durand P.M."/>
            <person name="Michod R.E."/>
            <person name="Nozaki H."/>
            <person name="Olson B.J."/>
        </authorList>
    </citation>
    <scope>NUCLEOTIDE SEQUENCE [LARGE SCALE GENOMIC DNA]</scope>
    <source>
        <strain evidence="2">NIES-2863</strain>
    </source>
</reference>
<accession>A0A150GKQ2</accession>
<gene>
    <name evidence="1" type="ORF">GPECTOR_17g999</name>
</gene>
<evidence type="ECO:0000313" key="2">
    <source>
        <dbReference type="Proteomes" id="UP000075714"/>
    </source>
</evidence>
<keyword evidence="2" id="KW-1185">Reference proteome</keyword>
<organism evidence="1 2">
    <name type="scientific">Gonium pectorale</name>
    <name type="common">Green alga</name>
    <dbReference type="NCBI Taxonomy" id="33097"/>
    <lineage>
        <taxon>Eukaryota</taxon>
        <taxon>Viridiplantae</taxon>
        <taxon>Chlorophyta</taxon>
        <taxon>core chlorophytes</taxon>
        <taxon>Chlorophyceae</taxon>
        <taxon>CS clade</taxon>
        <taxon>Chlamydomonadales</taxon>
        <taxon>Volvocaceae</taxon>
        <taxon>Gonium</taxon>
    </lineage>
</organism>
<protein>
    <submittedName>
        <fullName evidence="1">Uncharacterized protein</fullName>
    </submittedName>
</protein>
<dbReference type="Proteomes" id="UP000075714">
    <property type="component" value="Unassembled WGS sequence"/>
</dbReference>